<keyword evidence="2" id="KW-1185">Reference proteome</keyword>
<dbReference type="AlphaFoldDB" id="A0A931CT23"/>
<gene>
    <name evidence="1" type="ORF">IV500_20425</name>
</gene>
<evidence type="ECO:0000313" key="1">
    <source>
        <dbReference type="EMBL" id="MBG0741726.1"/>
    </source>
</evidence>
<evidence type="ECO:0000313" key="2">
    <source>
        <dbReference type="Proteomes" id="UP000655366"/>
    </source>
</evidence>
<name>A0A931CT23_9MICC</name>
<accession>A0A931CT23</accession>
<proteinExistence type="predicted"/>
<dbReference type="RefSeq" id="WP_196398656.1">
    <property type="nucleotide sequence ID" value="NZ_JADNYM010000038.1"/>
</dbReference>
<protein>
    <submittedName>
        <fullName evidence="1">Uncharacterized protein</fullName>
    </submittedName>
</protein>
<dbReference type="Proteomes" id="UP000655366">
    <property type="component" value="Unassembled WGS sequence"/>
</dbReference>
<organism evidence="1 2">
    <name type="scientific">Arthrobacter terrae</name>
    <dbReference type="NCBI Taxonomy" id="2935737"/>
    <lineage>
        <taxon>Bacteria</taxon>
        <taxon>Bacillati</taxon>
        <taxon>Actinomycetota</taxon>
        <taxon>Actinomycetes</taxon>
        <taxon>Micrococcales</taxon>
        <taxon>Micrococcaceae</taxon>
        <taxon>Arthrobacter</taxon>
    </lineage>
</organism>
<dbReference type="EMBL" id="JADNYM010000038">
    <property type="protein sequence ID" value="MBG0741726.1"/>
    <property type="molecule type" value="Genomic_DNA"/>
</dbReference>
<comment type="caution">
    <text evidence="1">The sequence shown here is derived from an EMBL/GenBank/DDBJ whole genome shotgun (WGS) entry which is preliminary data.</text>
</comment>
<reference evidence="1 2" key="1">
    <citation type="submission" date="2020-11" db="EMBL/GenBank/DDBJ databases">
        <title>Arthrobacter antarcticus sp. nov., isolated from Antarctic Soil.</title>
        <authorList>
            <person name="Li J."/>
        </authorList>
    </citation>
    <scope>NUCLEOTIDE SEQUENCE [LARGE SCALE GENOMIC DNA]</scope>
    <source>
        <strain evidence="1 2">Z1-20</strain>
    </source>
</reference>
<sequence length="138" mass="15172">MTEDDAPQMPPDIPEYLSVWSTYGQRAVWERVIAQGGNKDVALGALSALPEASALDALKANRAAVDLLVGRRWYVMREAREAGATWEAIGDALGVTKQGAQDYYRRKIEKQEMLVSDLHDAARARAVLDEGVSPNIVF</sequence>